<evidence type="ECO:0000256" key="4">
    <source>
        <dbReference type="ARBA" id="ARBA00023110"/>
    </source>
</evidence>
<keyword evidence="4 6" id="KW-0697">Rotamase</keyword>
<dbReference type="PANTHER" id="PTHR45779">
    <property type="entry name" value="PEPTIDYLPROLYL ISOMERASE"/>
    <property type="match status" value="1"/>
</dbReference>
<dbReference type="STRING" id="2025994.A0A2T3AAQ2"/>
<dbReference type="GO" id="GO:0003755">
    <property type="term" value="F:peptidyl-prolyl cis-trans isomerase activity"/>
    <property type="evidence" value="ECO:0007669"/>
    <property type="project" value="UniProtKB-KW"/>
</dbReference>
<dbReference type="AlphaFoldDB" id="A0A2T3AAQ2"/>
<evidence type="ECO:0000256" key="1">
    <source>
        <dbReference type="ARBA" id="ARBA00000971"/>
    </source>
</evidence>
<gene>
    <name evidence="9" type="ORF">BD289DRAFT_228145</name>
</gene>
<accession>A0A2T3AAQ2</accession>
<keyword evidence="7" id="KW-0732">Signal</keyword>
<dbReference type="InterPro" id="IPR044609">
    <property type="entry name" value="FKBP2/11"/>
</dbReference>
<comment type="function">
    <text evidence="2">PPIases accelerate the folding of proteins. It catalyzes the cis-trans isomerization of proline imidic peptide bonds in oligopeptides.</text>
</comment>
<feature type="domain" description="PPIase FKBP-type" evidence="8">
    <location>
        <begin position="42"/>
        <end position="132"/>
    </location>
</feature>
<dbReference type="FunCoup" id="A0A2T3AAQ2">
    <property type="interactions" value="537"/>
</dbReference>
<evidence type="ECO:0000256" key="7">
    <source>
        <dbReference type="SAM" id="SignalP"/>
    </source>
</evidence>
<proteinExistence type="predicted"/>
<feature type="signal peptide" evidence="7">
    <location>
        <begin position="1"/>
        <end position="20"/>
    </location>
</feature>
<dbReference type="OrthoDB" id="1902587at2759"/>
<evidence type="ECO:0000313" key="10">
    <source>
        <dbReference type="Proteomes" id="UP000241462"/>
    </source>
</evidence>
<keyword evidence="10" id="KW-1185">Reference proteome</keyword>
<dbReference type="InterPro" id="IPR001179">
    <property type="entry name" value="PPIase_FKBP_dom"/>
</dbReference>
<evidence type="ECO:0000259" key="8">
    <source>
        <dbReference type="PROSITE" id="PS50059"/>
    </source>
</evidence>
<dbReference type="InParanoid" id="A0A2T3AAQ2"/>
<comment type="catalytic activity">
    <reaction evidence="1 6">
        <text>[protein]-peptidylproline (omega=180) = [protein]-peptidylproline (omega=0)</text>
        <dbReference type="Rhea" id="RHEA:16237"/>
        <dbReference type="Rhea" id="RHEA-COMP:10747"/>
        <dbReference type="Rhea" id="RHEA-COMP:10748"/>
        <dbReference type="ChEBI" id="CHEBI:83833"/>
        <dbReference type="ChEBI" id="CHEBI:83834"/>
        <dbReference type="EC" id="5.2.1.8"/>
    </reaction>
</comment>
<evidence type="ECO:0000256" key="3">
    <source>
        <dbReference type="ARBA" id="ARBA00013194"/>
    </source>
</evidence>
<dbReference type="Gene3D" id="3.10.50.40">
    <property type="match status" value="1"/>
</dbReference>
<dbReference type="EC" id="5.2.1.8" evidence="3 6"/>
<evidence type="ECO:0000256" key="5">
    <source>
        <dbReference type="ARBA" id="ARBA00023235"/>
    </source>
</evidence>
<dbReference type="GO" id="GO:0005783">
    <property type="term" value="C:endoplasmic reticulum"/>
    <property type="evidence" value="ECO:0007669"/>
    <property type="project" value="TreeGrafter"/>
</dbReference>
<dbReference type="InterPro" id="IPR046357">
    <property type="entry name" value="PPIase_dom_sf"/>
</dbReference>
<dbReference type="SUPFAM" id="SSF54534">
    <property type="entry name" value="FKBP-like"/>
    <property type="match status" value="1"/>
</dbReference>
<protein>
    <recommendedName>
        <fullName evidence="3 6">peptidylprolyl isomerase</fullName>
        <ecNumber evidence="3 6">5.2.1.8</ecNumber>
    </recommendedName>
</protein>
<keyword evidence="5 6" id="KW-0413">Isomerase</keyword>
<evidence type="ECO:0000256" key="6">
    <source>
        <dbReference type="PROSITE-ProRule" id="PRU00277"/>
    </source>
</evidence>
<evidence type="ECO:0000313" key="9">
    <source>
        <dbReference type="EMBL" id="PSR88811.1"/>
    </source>
</evidence>
<name>A0A2T3AAQ2_9PEZI</name>
<dbReference type="PROSITE" id="PS50059">
    <property type="entry name" value="FKBP_PPIASE"/>
    <property type="match status" value="1"/>
</dbReference>
<sequence length="195" mass="20762">MQHIFVTLSLLASAAVGVLAQGEELKVDVTFPVECERKTQAGDKVSMHYRGTLENGNKFDATHLGYDRGTPFSFKLGSGQVIKGWDEGLVDMCIGEKRTLTIPPSKGYGQRAMGPIPAGSTLIFETELIGIDGVEKPETIVVKETQAATTTVIPAAAEETAQGLVGKISEKIGAAVGVVKNMLKDVDDVEEKAEL</sequence>
<dbReference type="EMBL" id="KZ678424">
    <property type="protein sequence ID" value="PSR88811.1"/>
    <property type="molecule type" value="Genomic_DNA"/>
</dbReference>
<evidence type="ECO:0000256" key="2">
    <source>
        <dbReference type="ARBA" id="ARBA00002388"/>
    </source>
</evidence>
<dbReference type="Pfam" id="PF00254">
    <property type="entry name" value="FKBP_C"/>
    <property type="match status" value="1"/>
</dbReference>
<reference evidence="9 10" key="1">
    <citation type="journal article" date="2018" name="Mycol. Prog.">
        <title>Coniella lustricola, a new species from submerged detritus.</title>
        <authorList>
            <person name="Raudabaugh D.B."/>
            <person name="Iturriaga T."/>
            <person name="Carver A."/>
            <person name="Mondo S."/>
            <person name="Pangilinan J."/>
            <person name="Lipzen A."/>
            <person name="He G."/>
            <person name="Amirebrahimi M."/>
            <person name="Grigoriev I.V."/>
            <person name="Miller A.N."/>
        </authorList>
    </citation>
    <scope>NUCLEOTIDE SEQUENCE [LARGE SCALE GENOMIC DNA]</scope>
    <source>
        <strain evidence="9 10">B22-T-1</strain>
    </source>
</reference>
<dbReference type="FunFam" id="3.10.50.40:FF:000006">
    <property type="entry name" value="Peptidyl-prolyl cis-trans isomerase"/>
    <property type="match status" value="1"/>
</dbReference>
<dbReference type="PANTHER" id="PTHR45779:SF7">
    <property type="entry name" value="PEPTIDYLPROLYL ISOMERASE"/>
    <property type="match status" value="1"/>
</dbReference>
<organism evidence="9 10">
    <name type="scientific">Coniella lustricola</name>
    <dbReference type="NCBI Taxonomy" id="2025994"/>
    <lineage>
        <taxon>Eukaryota</taxon>
        <taxon>Fungi</taxon>
        <taxon>Dikarya</taxon>
        <taxon>Ascomycota</taxon>
        <taxon>Pezizomycotina</taxon>
        <taxon>Sordariomycetes</taxon>
        <taxon>Sordariomycetidae</taxon>
        <taxon>Diaporthales</taxon>
        <taxon>Schizoparmaceae</taxon>
        <taxon>Coniella</taxon>
    </lineage>
</organism>
<feature type="chain" id="PRO_5015617555" description="peptidylprolyl isomerase" evidence="7">
    <location>
        <begin position="21"/>
        <end position="195"/>
    </location>
</feature>
<dbReference type="Proteomes" id="UP000241462">
    <property type="component" value="Unassembled WGS sequence"/>
</dbReference>